<feature type="compositionally biased region" description="Gly residues" evidence="11">
    <location>
        <begin position="300"/>
        <end position="314"/>
    </location>
</feature>
<dbReference type="GO" id="GO:0005634">
    <property type="term" value="C:nucleus"/>
    <property type="evidence" value="ECO:0007669"/>
    <property type="project" value="UniProtKB-SubCell"/>
</dbReference>
<dbReference type="Pfam" id="PF05142">
    <property type="entry name" value="DUF702"/>
    <property type="match status" value="1"/>
</dbReference>
<dbReference type="NCBIfam" id="TIGR01623">
    <property type="entry name" value="put_zinc_LRP1"/>
    <property type="match status" value="1"/>
</dbReference>
<reference evidence="14 15" key="1">
    <citation type="journal article" date="2020" name="bioRxiv">
        <title>Sequence and annotation of 42 cannabis genomes reveals extensive copy number variation in cannabinoid synthesis and pathogen resistance genes.</title>
        <authorList>
            <person name="Mckernan K.J."/>
            <person name="Helbert Y."/>
            <person name="Kane L.T."/>
            <person name="Ebling H."/>
            <person name="Zhang L."/>
            <person name="Liu B."/>
            <person name="Eaton Z."/>
            <person name="Mclaughlin S."/>
            <person name="Kingan S."/>
            <person name="Baybayan P."/>
            <person name="Concepcion G."/>
            <person name="Jordan M."/>
            <person name="Riva A."/>
            <person name="Barbazuk W."/>
            <person name="Harkins T."/>
        </authorList>
    </citation>
    <scope>NUCLEOTIDE SEQUENCE [LARGE SCALE GENOMIC DNA]</scope>
    <source>
        <strain evidence="14 15">cv. Jamaican Lion 4</strain>
        <strain evidence="13">Father</strain>
        <strain evidence="12">Mother</strain>
        <tissue evidence="13">Leaf</tissue>
    </source>
</reference>
<keyword evidence="3" id="KW-0217">Developmental protein</keyword>
<evidence type="ECO:0000256" key="4">
    <source>
        <dbReference type="ARBA" id="ARBA00022723"/>
    </source>
</evidence>
<dbReference type="PANTHER" id="PTHR31604">
    <property type="entry name" value="PROTEIN LATERAL ROOT PRIMORDIUM 1"/>
    <property type="match status" value="1"/>
</dbReference>
<protein>
    <submittedName>
        <fullName evidence="13">Uncharacterized protein</fullName>
    </submittedName>
</protein>
<evidence type="ECO:0000313" key="13">
    <source>
        <dbReference type="EMBL" id="KAF4364147.1"/>
    </source>
</evidence>
<dbReference type="NCBIfam" id="TIGR01624">
    <property type="entry name" value="LRP1_Cterm"/>
    <property type="match status" value="1"/>
</dbReference>
<dbReference type="EMBL" id="JAATIP010000227">
    <property type="protein sequence ID" value="KAF4358302.1"/>
    <property type="molecule type" value="Genomic_DNA"/>
</dbReference>
<comment type="caution">
    <text evidence="13">The sequence shown here is derived from an EMBL/GenBank/DDBJ whole genome shotgun (WGS) entry which is preliminary data.</text>
</comment>
<keyword evidence="7" id="KW-0238">DNA-binding</keyword>
<dbReference type="AlphaFoldDB" id="A0A7J6F0A9"/>
<evidence type="ECO:0000256" key="2">
    <source>
        <dbReference type="ARBA" id="ARBA00006911"/>
    </source>
</evidence>
<evidence type="ECO:0000256" key="1">
    <source>
        <dbReference type="ARBA" id="ARBA00004123"/>
    </source>
</evidence>
<evidence type="ECO:0000256" key="11">
    <source>
        <dbReference type="SAM" id="MobiDB-lite"/>
    </source>
</evidence>
<keyword evidence="4" id="KW-0479">Metal-binding</keyword>
<keyword evidence="9" id="KW-0539">Nucleus</keyword>
<gene>
    <name evidence="12" type="ORF">F8388_014572</name>
    <name evidence="13" type="ORF">G4B88_029124</name>
</gene>
<dbReference type="PANTHER" id="PTHR31604:SF2">
    <property type="entry name" value="PROTEIN SHI RELATED SEQUENCE 7"/>
    <property type="match status" value="1"/>
</dbReference>
<evidence type="ECO:0000256" key="9">
    <source>
        <dbReference type="ARBA" id="ARBA00023242"/>
    </source>
</evidence>
<organism evidence="13 15">
    <name type="scientific">Cannabis sativa</name>
    <name type="common">Hemp</name>
    <name type="synonym">Marijuana</name>
    <dbReference type="NCBI Taxonomy" id="3483"/>
    <lineage>
        <taxon>Eukaryota</taxon>
        <taxon>Viridiplantae</taxon>
        <taxon>Streptophyta</taxon>
        <taxon>Embryophyta</taxon>
        <taxon>Tracheophyta</taxon>
        <taxon>Spermatophyta</taxon>
        <taxon>Magnoliopsida</taxon>
        <taxon>eudicotyledons</taxon>
        <taxon>Gunneridae</taxon>
        <taxon>Pentapetalae</taxon>
        <taxon>rosids</taxon>
        <taxon>fabids</taxon>
        <taxon>Rosales</taxon>
        <taxon>Cannabaceae</taxon>
        <taxon>Cannabis</taxon>
    </lineage>
</organism>
<dbReference type="GO" id="GO:0003700">
    <property type="term" value="F:DNA-binding transcription factor activity"/>
    <property type="evidence" value="ECO:0007669"/>
    <property type="project" value="InterPro"/>
</dbReference>
<evidence type="ECO:0000313" key="14">
    <source>
        <dbReference type="Proteomes" id="UP000525078"/>
    </source>
</evidence>
<feature type="region of interest" description="Disordered" evidence="11">
    <location>
        <begin position="1"/>
        <end position="36"/>
    </location>
</feature>
<proteinExistence type="inferred from homology"/>
<accession>A0A7J6F0A9</accession>
<evidence type="ECO:0000256" key="7">
    <source>
        <dbReference type="ARBA" id="ARBA00023125"/>
    </source>
</evidence>
<dbReference type="InterPro" id="IPR006510">
    <property type="entry name" value="Znf_LRP1"/>
</dbReference>
<evidence type="ECO:0000256" key="6">
    <source>
        <dbReference type="ARBA" id="ARBA00023070"/>
    </source>
</evidence>
<evidence type="ECO:0000313" key="15">
    <source>
        <dbReference type="Proteomes" id="UP000583929"/>
    </source>
</evidence>
<keyword evidence="10" id="KW-0927">Auxin signaling pathway</keyword>
<evidence type="ECO:0000256" key="8">
    <source>
        <dbReference type="ARBA" id="ARBA00023159"/>
    </source>
</evidence>
<evidence type="ECO:0000313" key="12">
    <source>
        <dbReference type="EMBL" id="KAF4358302.1"/>
    </source>
</evidence>
<dbReference type="GO" id="GO:0003677">
    <property type="term" value="F:DNA binding"/>
    <property type="evidence" value="ECO:0007669"/>
    <property type="project" value="UniProtKB-KW"/>
</dbReference>
<evidence type="ECO:0000256" key="5">
    <source>
        <dbReference type="ARBA" id="ARBA00022833"/>
    </source>
</evidence>
<comment type="subcellular location">
    <subcellularLocation>
        <location evidence="1">Nucleus</location>
    </subcellularLocation>
</comment>
<dbReference type="GO" id="GO:0045893">
    <property type="term" value="P:positive regulation of DNA-templated transcription"/>
    <property type="evidence" value="ECO:0007669"/>
    <property type="project" value="TreeGrafter"/>
</dbReference>
<dbReference type="Proteomes" id="UP000525078">
    <property type="component" value="Unassembled WGS sequence"/>
</dbReference>
<dbReference type="Proteomes" id="UP000583929">
    <property type="component" value="Unassembled WGS sequence"/>
</dbReference>
<dbReference type="EMBL" id="JAATIQ010000285">
    <property type="protein sequence ID" value="KAF4364147.1"/>
    <property type="molecule type" value="Genomic_DNA"/>
</dbReference>
<keyword evidence="5" id="KW-0862">Zinc</keyword>
<feature type="region of interest" description="Disordered" evidence="11">
    <location>
        <begin position="297"/>
        <end position="323"/>
    </location>
</feature>
<feature type="compositionally biased region" description="Low complexity" evidence="11">
    <location>
        <begin position="90"/>
        <end position="108"/>
    </location>
</feature>
<keyword evidence="8" id="KW-0010">Activator</keyword>
<sequence>MAGFFCLGGPRDHHHHPHQQSSTPSSKQEDQQDQVERERNLFLYRSATDSEICTNNNKQQQGGGSFEIWPHHHQHQQPQNFNNYVLSFGSSPSRANNNNSSSSTRNLNDVVSGDDPTRLGFTVMRPGGIVGGGSGSAGGMNCQDCGNQAKKDCIHLRCRTCCKSRGFHCQTHVKSTWVPAAKRRERQQQLTALQLQQQDQQFRVLDNSKRHRDNQGASAALIPCTNTTTTTTTRLPSTTSGLELGGAFPAEVNSSAVFRCVKVSGMDDVDENYAYQTAVNIGGHVFKGILYDHGPEAHYTGGGDGSSGRGGGNGEDNTTHPHHQHLHLITAGTASVSAASTAGGNPSISLLDPSMYPTPLNAFMAGTQFFPPPRS</sequence>
<dbReference type="InterPro" id="IPR006511">
    <property type="entry name" value="SHI_C"/>
</dbReference>
<evidence type="ECO:0000256" key="10">
    <source>
        <dbReference type="ARBA" id="ARBA00023294"/>
    </source>
</evidence>
<keyword evidence="15" id="KW-1185">Reference proteome</keyword>
<feature type="compositionally biased region" description="Basic and acidic residues" evidence="11">
    <location>
        <begin position="27"/>
        <end position="36"/>
    </location>
</feature>
<evidence type="ECO:0000256" key="3">
    <source>
        <dbReference type="ARBA" id="ARBA00022473"/>
    </source>
</evidence>
<comment type="similarity">
    <text evidence="2">Belongs to the SHI protein family.</text>
</comment>
<dbReference type="InterPro" id="IPR007818">
    <property type="entry name" value="SHI"/>
</dbReference>
<dbReference type="GO" id="GO:0046872">
    <property type="term" value="F:metal ion binding"/>
    <property type="evidence" value="ECO:0007669"/>
    <property type="project" value="UniProtKB-KW"/>
</dbReference>
<name>A0A7J6F0A9_CANSA</name>
<keyword evidence="6" id="KW-0073">Auxin biosynthesis</keyword>
<feature type="region of interest" description="Disordered" evidence="11">
    <location>
        <begin position="52"/>
        <end position="112"/>
    </location>
</feature>
<dbReference type="GO" id="GO:0009851">
    <property type="term" value="P:auxin biosynthetic process"/>
    <property type="evidence" value="ECO:0007669"/>
    <property type="project" value="UniProtKB-KW"/>
</dbReference>
<feature type="compositionally biased region" description="Polar residues" evidence="11">
    <location>
        <begin position="80"/>
        <end position="89"/>
    </location>
</feature>
<dbReference type="GO" id="GO:0009734">
    <property type="term" value="P:auxin-activated signaling pathway"/>
    <property type="evidence" value="ECO:0007669"/>
    <property type="project" value="UniProtKB-KW"/>
</dbReference>